<comment type="subcellular location">
    <subcellularLocation>
        <location evidence="1">Membrane</location>
    </subcellularLocation>
</comment>
<keyword evidence="5" id="KW-1133">Transmembrane helix</keyword>
<evidence type="ECO:0000313" key="8">
    <source>
        <dbReference type="RefSeq" id="XP_031438625.1"/>
    </source>
</evidence>
<dbReference type="PANTHER" id="PTHR12080:SF55">
    <property type="entry name" value="LYMPHOCYTE FUNCTION-ASSOCIATED ANTIGEN 3"/>
    <property type="match status" value="1"/>
</dbReference>
<organism evidence="7 8">
    <name type="scientific">Clupea harengus</name>
    <name type="common">Atlantic herring</name>
    <dbReference type="NCBI Taxonomy" id="7950"/>
    <lineage>
        <taxon>Eukaryota</taxon>
        <taxon>Metazoa</taxon>
        <taxon>Chordata</taxon>
        <taxon>Craniata</taxon>
        <taxon>Vertebrata</taxon>
        <taxon>Euteleostomi</taxon>
        <taxon>Actinopterygii</taxon>
        <taxon>Neopterygii</taxon>
        <taxon>Teleostei</taxon>
        <taxon>Clupei</taxon>
        <taxon>Clupeiformes</taxon>
        <taxon>Clupeoidei</taxon>
        <taxon>Clupeidae</taxon>
        <taxon>Clupea</taxon>
    </lineage>
</organism>
<sequence>MKQQVWILFFLAVPLCSSVPVYNAEVNGDVTLSPVGISSVRSVVWKFGNNKVAEFDPSFSKEVKIFGNYQGRTTLDKETGKITISKLSLKDNGTFSVEVDSVLTSGWYRLEVFEAVKTVEITRDDTDKKLCKLLCKAENALNLEWSASHSENFNSTGSHLTVRKSDLSHSYTCNASNPVSRMTTTVKAKDICQDPIDWGPIVGGILGVLAVIGAGAAGGVLLYQSRADAQNDESKKDC</sequence>
<evidence type="ECO:0000256" key="6">
    <source>
        <dbReference type="SAM" id="SignalP"/>
    </source>
</evidence>
<evidence type="ECO:0000256" key="4">
    <source>
        <dbReference type="ARBA" id="ARBA00023180"/>
    </source>
</evidence>
<dbReference type="Proteomes" id="UP000515152">
    <property type="component" value="Chromosome 16"/>
</dbReference>
<evidence type="ECO:0000256" key="3">
    <source>
        <dbReference type="ARBA" id="ARBA00023136"/>
    </source>
</evidence>
<keyword evidence="2 6" id="KW-0732">Signal</keyword>
<name>A0A6P8GUY9_CLUHA</name>
<keyword evidence="4" id="KW-0325">Glycoprotein</keyword>
<feature type="signal peptide" evidence="6">
    <location>
        <begin position="1"/>
        <end position="18"/>
    </location>
</feature>
<dbReference type="OrthoDB" id="8963023at2759"/>
<dbReference type="RefSeq" id="XP_031438625.1">
    <property type="nucleotide sequence ID" value="XM_031582765.2"/>
</dbReference>
<gene>
    <name evidence="8" type="primary">LOC116224085</name>
</gene>
<dbReference type="SUPFAM" id="SSF48726">
    <property type="entry name" value="Immunoglobulin"/>
    <property type="match status" value="1"/>
</dbReference>
<keyword evidence="3 5" id="KW-0472">Membrane</keyword>
<evidence type="ECO:0000256" key="2">
    <source>
        <dbReference type="ARBA" id="ARBA00022729"/>
    </source>
</evidence>
<proteinExistence type="predicted"/>
<dbReference type="PANTHER" id="PTHR12080">
    <property type="entry name" value="SIGNALING LYMPHOCYTIC ACTIVATION MOLECULE"/>
    <property type="match status" value="1"/>
</dbReference>
<feature type="transmembrane region" description="Helical" evidence="5">
    <location>
        <begin position="198"/>
        <end position="223"/>
    </location>
</feature>
<evidence type="ECO:0000256" key="5">
    <source>
        <dbReference type="SAM" id="Phobius"/>
    </source>
</evidence>
<reference evidence="8" key="1">
    <citation type="submission" date="2025-08" db="UniProtKB">
        <authorList>
            <consortium name="RefSeq"/>
        </authorList>
    </citation>
    <scope>IDENTIFICATION</scope>
</reference>
<dbReference type="InterPro" id="IPR015631">
    <property type="entry name" value="CD2/SLAM_rcpt"/>
</dbReference>
<keyword evidence="7" id="KW-1185">Reference proteome</keyword>
<accession>A0A6P8GUY9</accession>
<dbReference type="GeneID" id="116224085"/>
<evidence type="ECO:0000256" key="1">
    <source>
        <dbReference type="ARBA" id="ARBA00004370"/>
    </source>
</evidence>
<evidence type="ECO:0000313" key="7">
    <source>
        <dbReference type="Proteomes" id="UP000515152"/>
    </source>
</evidence>
<dbReference type="Gene3D" id="2.60.40.10">
    <property type="entry name" value="Immunoglobulins"/>
    <property type="match status" value="2"/>
</dbReference>
<dbReference type="GO" id="GO:0016020">
    <property type="term" value="C:membrane"/>
    <property type="evidence" value="ECO:0007669"/>
    <property type="project" value="UniProtKB-SubCell"/>
</dbReference>
<dbReference type="AlphaFoldDB" id="A0A6P8GUY9"/>
<dbReference type="InterPro" id="IPR013783">
    <property type="entry name" value="Ig-like_fold"/>
</dbReference>
<protein>
    <submittedName>
        <fullName evidence="8">SLAM family member 5-like</fullName>
    </submittedName>
</protein>
<keyword evidence="5" id="KW-0812">Transmembrane</keyword>
<dbReference type="KEGG" id="char:116224085"/>
<feature type="chain" id="PRO_5027550658" evidence="6">
    <location>
        <begin position="19"/>
        <end position="238"/>
    </location>
</feature>
<dbReference type="InterPro" id="IPR036179">
    <property type="entry name" value="Ig-like_dom_sf"/>
</dbReference>